<dbReference type="Proteomes" id="UP000199053">
    <property type="component" value="Unassembled WGS sequence"/>
</dbReference>
<dbReference type="Gene3D" id="3.20.20.70">
    <property type="entry name" value="Aldolase class I"/>
    <property type="match status" value="1"/>
</dbReference>
<dbReference type="InterPro" id="IPR013785">
    <property type="entry name" value="Aldolase_TIM"/>
</dbReference>
<dbReference type="RefSeq" id="WP_092159331.1">
    <property type="nucleotide sequence ID" value="NZ_FNGA01000002.1"/>
</dbReference>
<dbReference type="CDD" id="cd11615">
    <property type="entry name" value="SAF_NeuB_like"/>
    <property type="match status" value="1"/>
</dbReference>
<name>A0A1G9ESF0_9BACT</name>
<dbReference type="STRING" id="246191.SAMN05660337_1245"/>
<evidence type="ECO:0000259" key="1">
    <source>
        <dbReference type="PROSITE" id="PS50844"/>
    </source>
</evidence>
<dbReference type="InterPro" id="IPR036732">
    <property type="entry name" value="AFP_Neu5c_C_sf"/>
</dbReference>
<dbReference type="AlphaFoldDB" id="A0A1G9ESF0"/>
<proteinExistence type="predicted"/>
<dbReference type="InterPro" id="IPR051690">
    <property type="entry name" value="PseI-like"/>
</dbReference>
<dbReference type="PANTHER" id="PTHR42966:SF1">
    <property type="entry name" value="SIALIC ACID SYNTHASE"/>
    <property type="match status" value="1"/>
</dbReference>
<dbReference type="GO" id="GO:0047444">
    <property type="term" value="F:N-acylneuraminate-9-phosphate synthase activity"/>
    <property type="evidence" value="ECO:0007669"/>
    <property type="project" value="TreeGrafter"/>
</dbReference>
<evidence type="ECO:0000313" key="3">
    <source>
        <dbReference type="Proteomes" id="UP000199053"/>
    </source>
</evidence>
<dbReference type="OrthoDB" id="9781701at2"/>
<protein>
    <submittedName>
        <fullName evidence="2">N-acetylneuraminate synthase</fullName>
    </submittedName>
</protein>
<gene>
    <name evidence="2" type="ORF">SAMN05660337_1245</name>
</gene>
<organism evidence="2 3">
    <name type="scientific">Maridesulfovibrio ferrireducens</name>
    <dbReference type="NCBI Taxonomy" id="246191"/>
    <lineage>
        <taxon>Bacteria</taxon>
        <taxon>Pseudomonadati</taxon>
        <taxon>Thermodesulfobacteriota</taxon>
        <taxon>Desulfovibrionia</taxon>
        <taxon>Desulfovibrionales</taxon>
        <taxon>Desulfovibrionaceae</taxon>
        <taxon>Maridesulfovibrio</taxon>
    </lineage>
</organism>
<dbReference type="SUPFAM" id="SSF51269">
    <property type="entry name" value="AFP III-like domain"/>
    <property type="match status" value="1"/>
</dbReference>
<dbReference type="InterPro" id="IPR057736">
    <property type="entry name" value="SAF_PseI/NeuA/NeuB"/>
</dbReference>
<evidence type="ECO:0000313" key="2">
    <source>
        <dbReference type="EMBL" id="SDK78991.1"/>
    </source>
</evidence>
<keyword evidence="3" id="KW-1185">Reference proteome</keyword>
<dbReference type="InterPro" id="IPR013974">
    <property type="entry name" value="SAF"/>
</dbReference>
<dbReference type="PANTHER" id="PTHR42966">
    <property type="entry name" value="N-ACETYLNEURAMINATE SYNTHASE"/>
    <property type="match status" value="1"/>
</dbReference>
<dbReference type="GO" id="GO:0016051">
    <property type="term" value="P:carbohydrate biosynthetic process"/>
    <property type="evidence" value="ECO:0007669"/>
    <property type="project" value="InterPro"/>
</dbReference>
<dbReference type="InterPro" id="IPR006190">
    <property type="entry name" value="SAF_AFP_Neu5Ac"/>
</dbReference>
<dbReference type="Gene3D" id="3.90.1210.10">
    <property type="entry name" value="Antifreeze-like/N-acetylneuraminic acid synthase C-terminal domain"/>
    <property type="match status" value="1"/>
</dbReference>
<accession>A0A1G9ESF0</accession>
<sequence>MHPRLNIDGIKIGIDCPVFIIAEAGVNHNGDLELAKQLISKAKECGADCIKFQTFRADKIVIPDAPKAKYQQVNTGVVESQFDMLKKLEMPSSWYPVLVEECRRAGLVFLSTPYDLSDIEFLERFDVPAYKVASALAVEPFFLEKLAKTGKPILLSTGMCSLAEVEEAVQTLRNAGNDQIVVLQCTTNYPSRNEDCNLRAMQRMGQGLDVLVGYSDHTQGCIAATLSVGLGACVVERHFSLDKRLPGPDHSSSSDPEELALLVNMIREAEKVLGSGHKSPCKAELDNREAMRRSIVAACDIESGTVLDEKHIAFKRPALGISPKHFPHILGRKATSDIHEDSFIYFRFLV</sequence>
<dbReference type="SUPFAM" id="SSF51569">
    <property type="entry name" value="Aldolase"/>
    <property type="match status" value="1"/>
</dbReference>
<dbReference type="Pfam" id="PF03102">
    <property type="entry name" value="NeuB"/>
    <property type="match status" value="1"/>
</dbReference>
<reference evidence="3" key="1">
    <citation type="submission" date="2016-10" db="EMBL/GenBank/DDBJ databases">
        <authorList>
            <person name="Varghese N."/>
            <person name="Submissions S."/>
        </authorList>
    </citation>
    <scope>NUCLEOTIDE SEQUENCE [LARGE SCALE GENOMIC DNA]</scope>
    <source>
        <strain evidence="3">DSM 16995</strain>
    </source>
</reference>
<feature type="domain" description="AFP-like" evidence="1">
    <location>
        <begin position="294"/>
        <end position="350"/>
    </location>
</feature>
<dbReference type="InterPro" id="IPR013132">
    <property type="entry name" value="PseI/NeuA/B-like_N"/>
</dbReference>
<dbReference type="Pfam" id="PF08666">
    <property type="entry name" value="SAF"/>
    <property type="match status" value="1"/>
</dbReference>
<dbReference type="PROSITE" id="PS50844">
    <property type="entry name" value="AFP_LIKE"/>
    <property type="match status" value="1"/>
</dbReference>
<dbReference type="NCBIfam" id="TIGR03569">
    <property type="entry name" value="NeuB_NnaB"/>
    <property type="match status" value="1"/>
</dbReference>
<dbReference type="SMART" id="SM00858">
    <property type="entry name" value="SAF"/>
    <property type="match status" value="1"/>
</dbReference>
<dbReference type="EMBL" id="FNGA01000002">
    <property type="protein sequence ID" value="SDK78991.1"/>
    <property type="molecule type" value="Genomic_DNA"/>
</dbReference>
<dbReference type="InterPro" id="IPR020007">
    <property type="entry name" value="NeuB/NeuA"/>
</dbReference>